<feature type="transmembrane region" description="Helical" evidence="1">
    <location>
        <begin position="210"/>
        <end position="229"/>
    </location>
</feature>
<dbReference type="EMBL" id="BAAAYN010000044">
    <property type="protein sequence ID" value="GAA3394303.1"/>
    <property type="molecule type" value="Genomic_DNA"/>
</dbReference>
<keyword evidence="1" id="KW-0472">Membrane</keyword>
<proteinExistence type="predicted"/>
<organism evidence="2 3">
    <name type="scientific">Cryptosporangium minutisporangium</name>
    <dbReference type="NCBI Taxonomy" id="113569"/>
    <lineage>
        <taxon>Bacteria</taxon>
        <taxon>Bacillati</taxon>
        <taxon>Actinomycetota</taxon>
        <taxon>Actinomycetes</taxon>
        <taxon>Cryptosporangiales</taxon>
        <taxon>Cryptosporangiaceae</taxon>
        <taxon>Cryptosporangium</taxon>
    </lineage>
</organism>
<feature type="transmembrane region" description="Helical" evidence="1">
    <location>
        <begin position="169"/>
        <end position="190"/>
    </location>
</feature>
<reference evidence="3" key="1">
    <citation type="journal article" date="2019" name="Int. J. Syst. Evol. Microbiol.">
        <title>The Global Catalogue of Microorganisms (GCM) 10K type strain sequencing project: providing services to taxonomists for standard genome sequencing and annotation.</title>
        <authorList>
            <consortium name="The Broad Institute Genomics Platform"/>
            <consortium name="The Broad Institute Genome Sequencing Center for Infectious Disease"/>
            <person name="Wu L."/>
            <person name="Ma J."/>
        </authorList>
    </citation>
    <scope>NUCLEOTIDE SEQUENCE [LARGE SCALE GENOMIC DNA]</scope>
    <source>
        <strain evidence="3">JCM 9458</strain>
    </source>
</reference>
<evidence type="ECO:0000313" key="2">
    <source>
        <dbReference type="EMBL" id="GAA3394303.1"/>
    </source>
</evidence>
<keyword evidence="1" id="KW-1133">Transmembrane helix</keyword>
<accession>A0ABP6T7A7</accession>
<evidence type="ECO:0000256" key="1">
    <source>
        <dbReference type="SAM" id="Phobius"/>
    </source>
</evidence>
<dbReference type="Proteomes" id="UP001501676">
    <property type="component" value="Unassembled WGS sequence"/>
</dbReference>
<comment type="caution">
    <text evidence="2">The sequence shown here is derived from an EMBL/GenBank/DDBJ whole genome shotgun (WGS) entry which is preliminary data.</text>
</comment>
<sequence>MTGLIDRYVFTAVRHVPEAQRADIDRELRASIDDAVDARIEAGEEREAAIDATLRELGDPRRLADRYADRPQYLIGPELYPIWRRVMLMLFTVVLPIVVVLSTVLQVFDDPSLGKVIGAAIGATLTVGAHLAFWTTGVFAILERTGVGRTDLAVGEWTPDDLPKYEPSFLTASQLVANVVWPVLLGAALVLQQFTLTDEPVLDPASWSFWWPYLLVVFALEVVYAVWVYRRGAWTHAVTAVNAVLALLFTVPVVWLLATDRFFNPEFLNETGSSSFNTDSWLTNIVILSVVLIGVWDIVEVALRAERARRGLATQVPGTGDDHRIGVA</sequence>
<dbReference type="InterPro" id="IPR047928">
    <property type="entry name" value="Perm_prefix_1"/>
</dbReference>
<gene>
    <name evidence="2" type="ORF">GCM10020369_63180</name>
</gene>
<protein>
    <submittedName>
        <fullName evidence="2">Uncharacterized protein</fullName>
    </submittedName>
</protein>
<keyword evidence="1" id="KW-0812">Transmembrane</keyword>
<evidence type="ECO:0000313" key="3">
    <source>
        <dbReference type="Proteomes" id="UP001501676"/>
    </source>
</evidence>
<name>A0ABP6T7A7_9ACTN</name>
<feature type="transmembrane region" description="Helical" evidence="1">
    <location>
        <begin position="281"/>
        <end position="303"/>
    </location>
</feature>
<feature type="transmembrane region" description="Helical" evidence="1">
    <location>
        <begin position="86"/>
        <end position="108"/>
    </location>
</feature>
<dbReference type="NCBIfam" id="NF038403">
    <property type="entry name" value="perm_prefix_1"/>
    <property type="match status" value="1"/>
</dbReference>
<dbReference type="RefSeq" id="WP_345731893.1">
    <property type="nucleotide sequence ID" value="NZ_BAAAYN010000044.1"/>
</dbReference>
<keyword evidence="3" id="KW-1185">Reference proteome</keyword>
<feature type="transmembrane region" description="Helical" evidence="1">
    <location>
        <begin position="236"/>
        <end position="258"/>
    </location>
</feature>
<feature type="transmembrane region" description="Helical" evidence="1">
    <location>
        <begin position="120"/>
        <end position="142"/>
    </location>
</feature>